<dbReference type="Pfam" id="PF10282">
    <property type="entry name" value="Lactonase"/>
    <property type="match status" value="2"/>
</dbReference>
<dbReference type="InterPro" id="IPR019405">
    <property type="entry name" value="Lactonase_7-beta_prop"/>
</dbReference>
<sequence length="528" mass="54863">MDNAENERPPADPYGRHHPTQGFAAFQQTPPASVQGGPGWLTASPPPRRRRGPLVIAMIIGVVVALGIGFVVGLVLTDDGDDSAAVTPMANTNQAPPPGQPVNAPAAAQGGDAAPGGGSAFDLRKGAVFVQSNSQHGNEVVALARNEDGRLSEVGRYDTGGVGTGSFQDSANGVVLGTANGEASPQHNIDNPQLLFVPNAGSNSITVFRVAADSLQLVETVPSGGETPVSLTVNRGLLYVLNSGELDDRLILNRPPDDATDFLDNCTHGEPPTVTGFRVTEAGDLTQIENSTRPLSGGQGSGCSQVSFTQDGEQLVVTERVASLPTKTPQKGAIVTFDVTPDGMLGAKQVMDPAGIGPFGFAFTKDGTLVVSEQDHSNPGKSTTSSYTIREDGTLKAISKAVPNMGTDNCWVVITNDSRMAFTSNAFGGGTVSSYAVDENGALTLLHASATAEPGKDPNDDKLTDGTTDMALSRDSQYLYQLNSNLGMVQVFRTNSDGRLTHVEDQKVFDGPGVDTTGQLAPFGIAAF</sequence>
<dbReference type="Gene3D" id="2.130.10.10">
    <property type="entry name" value="YVTN repeat-like/Quinoprotein amine dehydrogenase"/>
    <property type="match status" value="3"/>
</dbReference>
<feature type="region of interest" description="Disordered" evidence="2">
    <location>
        <begin position="1"/>
        <end position="23"/>
    </location>
</feature>
<protein>
    <submittedName>
        <fullName evidence="4">6-phosphogluconolactonase, cycloisomerase 2 family</fullName>
    </submittedName>
</protein>
<evidence type="ECO:0000256" key="2">
    <source>
        <dbReference type="SAM" id="MobiDB-lite"/>
    </source>
</evidence>
<keyword evidence="3" id="KW-0812">Transmembrane</keyword>
<keyword evidence="3" id="KW-1133">Transmembrane helix</keyword>
<feature type="region of interest" description="Disordered" evidence="2">
    <location>
        <begin position="28"/>
        <end position="47"/>
    </location>
</feature>
<feature type="transmembrane region" description="Helical" evidence="3">
    <location>
        <begin position="54"/>
        <end position="76"/>
    </location>
</feature>
<evidence type="ECO:0000256" key="1">
    <source>
        <dbReference type="ARBA" id="ARBA00005564"/>
    </source>
</evidence>
<dbReference type="InterPro" id="IPR050282">
    <property type="entry name" value="Cycloisomerase_2"/>
</dbReference>
<reference evidence="4 5" key="1">
    <citation type="submission" date="2020-01" db="EMBL/GenBank/DDBJ databases">
        <title>Kibdelosporangium persica a novel Actinomycetes from a hot desert in Iran.</title>
        <authorList>
            <person name="Safaei N."/>
            <person name="Zaburannyi N."/>
            <person name="Mueller R."/>
            <person name="Wink J."/>
        </authorList>
    </citation>
    <scope>NUCLEOTIDE SEQUENCE [LARGE SCALE GENOMIC DNA]</scope>
    <source>
        <strain evidence="4 5">4NS15</strain>
    </source>
</reference>
<evidence type="ECO:0000313" key="5">
    <source>
        <dbReference type="Proteomes" id="UP000763557"/>
    </source>
</evidence>
<proteinExistence type="inferred from homology"/>
<dbReference type="PANTHER" id="PTHR30344">
    <property type="entry name" value="6-PHOSPHOGLUCONOLACTONASE-RELATED"/>
    <property type="match status" value="1"/>
</dbReference>
<comment type="caution">
    <text evidence="4">The sequence shown here is derived from an EMBL/GenBank/DDBJ whole genome shotgun (WGS) entry which is preliminary data.</text>
</comment>
<evidence type="ECO:0000313" key="4">
    <source>
        <dbReference type="EMBL" id="NRN62847.1"/>
    </source>
</evidence>
<feature type="compositionally biased region" description="Basic and acidic residues" evidence="2">
    <location>
        <begin position="1"/>
        <end position="10"/>
    </location>
</feature>
<dbReference type="InterPro" id="IPR011048">
    <property type="entry name" value="Haem_d1_sf"/>
</dbReference>
<gene>
    <name evidence="4" type="ORF">GC106_480</name>
</gene>
<name>A0ABX2EV64_9PSEU</name>
<evidence type="ECO:0000256" key="3">
    <source>
        <dbReference type="SAM" id="Phobius"/>
    </source>
</evidence>
<dbReference type="EMBL" id="JAAATY010000001">
    <property type="protein sequence ID" value="NRN62847.1"/>
    <property type="molecule type" value="Genomic_DNA"/>
</dbReference>
<dbReference type="PANTHER" id="PTHR30344:SF1">
    <property type="entry name" value="6-PHOSPHOGLUCONOLACTONASE"/>
    <property type="match status" value="1"/>
</dbReference>
<feature type="region of interest" description="Disordered" evidence="2">
    <location>
        <begin position="85"/>
        <end position="117"/>
    </location>
</feature>
<comment type="similarity">
    <text evidence="1">Belongs to the cycloisomerase 2 family.</text>
</comment>
<dbReference type="InterPro" id="IPR015943">
    <property type="entry name" value="WD40/YVTN_repeat-like_dom_sf"/>
</dbReference>
<accession>A0ABX2EV64</accession>
<keyword evidence="5" id="KW-1185">Reference proteome</keyword>
<dbReference type="SUPFAM" id="SSF51004">
    <property type="entry name" value="C-terminal (heme d1) domain of cytochrome cd1-nitrite reductase"/>
    <property type="match status" value="1"/>
</dbReference>
<organism evidence="4 5">
    <name type="scientific">Kibdelosporangium persicum</name>
    <dbReference type="NCBI Taxonomy" id="2698649"/>
    <lineage>
        <taxon>Bacteria</taxon>
        <taxon>Bacillati</taxon>
        <taxon>Actinomycetota</taxon>
        <taxon>Actinomycetes</taxon>
        <taxon>Pseudonocardiales</taxon>
        <taxon>Pseudonocardiaceae</taxon>
        <taxon>Kibdelosporangium</taxon>
    </lineage>
</organism>
<keyword evidence="3" id="KW-0472">Membrane</keyword>
<dbReference type="Proteomes" id="UP000763557">
    <property type="component" value="Unassembled WGS sequence"/>
</dbReference>